<evidence type="ECO:0000313" key="3">
    <source>
        <dbReference type="EMBL" id="GMH75188.1"/>
    </source>
</evidence>
<sequence>MAATTSSPCSLASMIFSITSSFSLALMTSYCASARASLRTSMLRAEGFEELEQTREEVEICSDRGIVGEKSLFQDSSATEEPHIAQDHTKEPQSEPNINRNGHRGQY</sequence>
<protein>
    <submittedName>
        <fullName evidence="3">Uncharacterized protein</fullName>
    </submittedName>
</protein>
<proteinExistence type="predicted"/>
<evidence type="ECO:0000256" key="1">
    <source>
        <dbReference type="SAM" id="MobiDB-lite"/>
    </source>
</evidence>
<keyword evidence="2" id="KW-0472">Membrane</keyword>
<keyword evidence="2" id="KW-0812">Transmembrane</keyword>
<feature type="region of interest" description="Disordered" evidence="1">
    <location>
        <begin position="71"/>
        <end position="107"/>
    </location>
</feature>
<evidence type="ECO:0000313" key="4">
    <source>
        <dbReference type="Proteomes" id="UP001165122"/>
    </source>
</evidence>
<gene>
    <name evidence="3" type="ORF">TrLO_g13281</name>
</gene>
<accession>A0A9W7AU73</accession>
<organism evidence="3 4">
    <name type="scientific">Triparma laevis f. longispina</name>
    <dbReference type="NCBI Taxonomy" id="1714387"/>
    <lineage>
        <taxon>Eukaryota</taxon>
        <taxon>Sar</taxon>
        <taxon>Stramenopiles</taxon>
        <taxon>Ochrophyta</taxon>
        <taxon>Bolidophyceae</taxon>
        <taxon>Parmales</taxon>
        <taxon>Triparmaceae</taxon>
        <taxon>Triparma</taxon>
    </lineage>
</organism>
<reference evidence="4" key="1">
    <citation type="journal article" date="2023" name="Commun. Biol.">
        <title>Genome analysis of Parmales, the sister group of diatoms, reveals the evolutionary specialization of diatoms from phago-mixotrophs to photoautotrophs.</title>
        <authorList>
            <person name="Ban H."/>
            <person name="Sato S."/>
            <person name="Yoshikawa S."/>
            <person name="Yamada K."/>
            <person name="Nakamura Y."/>
            <person name="Ichinomiya M."/>
            <person name="Sato N."/>
            <person name="Blanc-Mathieu R."/>
            <person name="Endo H."/>
            <person name="Kuwata A."/>
            <person name="Ogata H."/>
        </authorList>
    </citation>
    <scope>NUCLEOTIDE SEQUENCE [LARGE SCALE GENOMIC DNA]</scope>
    <source>
        <strain evidence="4">NIES 3700</strain>
    </source>
</reference>
<name>A0A9W7AU73_9STRA</name>
<comment type="caution">
    <text evidence="3">The sequence shown here is derived from an EMBL/GenBank/DDBJ whole genome shotgun (WGS) entry which is preliminary data.</text>
</comment>
<keyword evidence="2" id="KW-1133">Transmembrane helix</keyword>
<dbReference type="AlphaFoldDB" id="A0A9W7AU73"/>
<feature type="transmembrane region" description="Helical" evidence="2">
    <location>
        <begin position="12"/>
        <end position="32"/>
    </location>
</feature>
<keyword evidence="4" id="KW-1185">Reference proteome</keyword>
<evidence type="ECO:0000256" key="2">
    <source>
        <dbReference type="SAM" id="Phobius"/>
    </source>
</evidence>
<dbReference type="EMBL" id="BRXW01000712">
    <property type="protein sequence ID" value="GMH75188.1"/>
    <property type="molecule type" value="Genomic_DNA"/>
</dbReference>
<feature type="compositionally biased region" description="Basic and acidic residues" evidence="1">
    <location>
        <begin position="80"/>
        <end position="93"/>
    </location>
</feature>
<dbReference type="Proteomes" id="UP001165122">
    <property type="component" value="Unassembled WGS sequence"/>
</dbReference>